<evidence type="ECO:0000256" key="1">
    <source>
        <dbReference type="ARBA" id="ARBA00004191"/>
    </source>
</evidence>
<evidence type="ECO:0000256" key="6">
    <source>
        <dbReference type="ARBA" id="ARBA00023157"/>
    </source>
</evidence>
<keyword evidence="5 7" id="KW-0732">Signal</keyword>
<name>A0A9P6JU57_9AGAR</name>
<evidence type="ECO:0000256" key="2">
    <source>
        <dbReference type="ARBA" id="ARBA00010446"/>
    </source>
</evidence>
<dbReference type="InterPro" id="IPR001338">
    <property type="entry name" value="Class_I_Hydrophobin"/>
</dbReference>
<comment type="caution">
    <text evidence="8">The sequence shown here is derived from an EMBL/GenBank/DDBJ whole genome shotgun (WGS) entry which is preliminary data.</text>
</comment>
<evidence type="ECO:0000256" key="7">
    <source>
        <dbReference type="RuleBase" id="RU365009"/>
    </source>
</evidence>
<dbReference type="AlphaFoldDB" id="A0A9P6JU57"/>
<dbReference type="CDD" id="cd23507">
    <property type="entry name" value="hydrophobin_I"/>
    <property type="match status" value="1"/>
</dbReference>
<organism evidence="8 9">
    <name type="scientific">Crepidotus variabilis</name>
    <dbReference type="NCBI Taxonomy" id="179855"/>
    <lineage>
        <taxon>Eukaryota</taxon>
        <taxon>Fungi</taxon>
        <taxon>Dikarya</taxon>
        <taxon>Basidiomycota</taxon>
        <taxon>Agaricomycotina</taxon>
        <taxon>Agaricomycetes</taxon>
        <taxon>Agaricomycetidae</taxon>
        <taxon>Agaricales</taxon>
        <taxon>Agaricineae</taxon>
        <taxon>Crepidotaceae</taxon>
        <taxon>Crepidotus</taxon>
    </lineage>
</organism>
<dbReference type="Proteomes" id="UP000807306">
    <property type="component" value="Unassembled WGS sequence"/>
</dbReference>
<dbReference type="Pfam" id="PF01185">
    <property type="entry name" value="Hydrophobin"/>
    <property type="match status" value="1"/>
</dbReference>
<dbReference type="OrthoDB" id="4225815at2759"/>
<dbReference type="InterPro" id="IPR019778">
    <property type="entry name" value="Class_I_Hydrophobin_CS"/>
</dbReference>
<comment type="similarity">
    <text evidence="2 7">Belongs to the fungal hydrophobin family.</text>
</comment>
<keyword evidence="4 7" id="KW-0964">Secreted</keyword>
<dbReference type="EMBL" id="MU157827">
    <property type="protein sequence ID" value="KAF9533867.1"/>
    <property type="molecule type" value="Genomic_DNA"/>
</dbReference>
<keyword evidence="9" id="KW-1185">Reference proteome</keyword>
<dbReference type="GO" id="GO:0009277">
    <property type="term" value="C:fungal-type cell wall"/>
    <property type="evidence" value="ECO:0007669"/>
    <property type="project" value="InterPro"/>
</dbReference>
<accession>A0A9P6JU57</accession>
<proteinExistence type="inferred from homology"/>
<evidence type="ECO:0000313" key="8">
    <source>
        <dbReference type="EMBL" id="KAF9533867.1"/>
    </source>
</evidence>
<evidence type="ECO:0000313" key="9">
    <source>
        <dbReference type="Proteomes" id="UP000807306"/>
    </source>
</evidence>
<keyword evidence="3 7" id="KW-0134">Cell wall</keyword>
<protein>
    <recommendedName>
        <fullName evidence="7">Hydrophobin</fullName>
    </recommendedName>
</protein>
<dbReference type="PROSITE" id="PS00956">
    <property type="entry name" value="HYDROPHOBIN"/>
    <property type="match status" value="1"/>
</dbReference>
<evidence type="ECO:0000256" key="3">
    <source>
        <dbReference type="ARBA" id="ARBA00022512"/>
    </source>
</evidence>
<feature type="signal peptide" evidence="7">
    <location>
        <begin position="1"/>
        <end position="19"/>
    </location>
</feature>
<sequence length="107" mass="10851">MFSKLVIVFTATLVALVAAGDINNSCNTGPVQCCNEVHHSSSKKANDICELFGINAPISGFVGAQCSPITGAGVGSGANCKSQPMCCTGNDYKGLVVVGCSPINVNL</sequence>
<comment type="subcellular location">
    <subcellularLocation>
        <location evidence="1 7">Secreted</location>
        <location evidence="1 7">Cell wall</location>
    </subcellularLocation>
</comment>
<keyword evidence="6 7" id="KW-1015">Disulfide bond</keyword>
<dbReference type="GO" id="GO:0005199">
    <property type="term" value="F:structural constituent of cell wall"/>
    <property type="evidence" value="ECO:0007669"/>
    <property type="project" value="InterPro"/>
</dbReference>
<reference evidence="8" key="1">
    <citation type="submission" date="2020-11" db="EMBL/GenBank/DDBJ databases">
        <authorList>
            <consortium name="DOE Joint Genome Institute"/>
            <person name="Ahrendt S."/>
            <person name="Riley R."/>
            <person name="Andreopoulos W."/>
            <person name="Labutti K."/>
            <person name="Pangilinan J."/>
            <person name="Ruiz-Duenas F.J."/>
            <person name="Barrasa J.M."/>
            <person name="Sanchez-Garcia M."/>
            <person name="Camarero S."/>
            <person name="Miyauchi S."/>
            <person name="Serrano A."/>
            <person name="Linde D."/>
            <person name="Babiker R."/>
            <person name="Drula E."/>
            <person name="Ayuso-Fernandez I."/>
            <person name="Pacheco R."/>
            <person name="Padilla G."/>
            <person name="Ferreira P."/>
            <person name="Barriuso J."/>
            <person name="Kellner H."/>
            <person name="Castanera R."/>
            <person name="Alfaro M."/>
            <person name="Ramirez L."/>
            <person name="Pisabarro A.G."/>
            <person name="Kuo A."/>
            <person name="Tritt A."/>
            <person name="Lipzen A."/>
            <person name="He G."/>
            <person name="Yan M."/>
            <person name="Ng V."/>
            <person name="Cullen D."/>
            <person name="Martin F."/>
            <person name="Rosso M.-N."/>
            <person name="Henrissat B."/>
            <person name="Hibbett D."/>
            <person name="Martinez A.T."/>
            <person name="Grigoriev I.V."/>
        </authorList>
    </citation>
    <scope>NUCLEOTIDE SEQUENCE</scope>
    <source>
        <strain evidence="8">CBS 506.95</strain>
    </source>
</reference>
<feature type="chain" id="PRO_5040528386" description="Hydrophobin" evidence="7">
    <location>
        <begin position="20"/>
        <end position="107"/>
    </location>
</feature>
<evidence type="ECO:0000256" key="5">
    <source>
        <dbReference type="ARBA" id="ARBA00022729"/>
    </source>
</evidence>
<gene>
    <name evidence="8" type="ORF">CPB83DRAFT_844656</name>
</gene>
<evidence type="ECO:0000256" key="4">
    <source>
        <dbReference type="ARBA" id="ARBA00022525"/>
    </source>
</evidence>
<dbReference type="SMART" id="SM00075">
    <property type="entry name" value="HYDRO"/>
    <property type="match status" value="1"/>
</dbReference>